<evidence type="ECO:0000256" key="5">
    <source>
        <dbReference type="ARBA" id="ARBA00023004"/>
    </source>
</evidence>
<keyword evidence="10" id="KW-0472">Membrane</keyword>
<dbReference type="PROSITE" id="PS00086">
    <property type="entry name" value="CYTOCHROME_P450"/>
    <property type="match status" value="1"/>
</dbReference>
<comment type="cofactor">
    <cofactor evidence="1 7">
        <name>heme</name>
        <dbReference type="ChEBI" id="CHEBI:30413"/>
    </cofactor>
</comment>
<keyword evidence="4 8" id="KW-0560">Oxidoreductase</keyword>
<evidence type="ECO:0000256" key="2">
    <source>
        <dbReference type="ARBA" id="ARBA00010617"/>
    </source>
</evidence>
<reference evidence="11" key="1">
    <citation type="submission" date="2018-10" db="EMBL/GenBank/DDBJ databases">
        <title>Transcriptome assembly of Aceria tosichella (Wheat curl mite) Type 2.</title>
        <authorList>
            <person name="Scully E.D."/>
            <person name="Geib S.M."/>
            <person name="Palmer N.A."/>
            <person name="Gupta A.K."/>
            <person name="Sarath G."/>
            <person name="Tatineni S."/>
        </authorList>
    </citation>
    <scope>NUCLEOTIDE SEQUENCE</scope>
    <source>
        <strain evidence="11">LincolnNE</strain>
    </source>
</reference>
<evidence type="ECO:0000256" key="10">
    <source>
        <dbReference type="SAM" id="Phobius"/>
    </source>
</evidence>
<dbReference type="PRINTS" id="PR00463">
    <property type="entry name" value="EP450I"/>
</dbReference>
<dbReference type="InterPro" id="IPR036396">
    <property type="entry name" value="Cyt_P450_sf"/>
</dbReference>
<feature type="transmembrane region" description="Helical" evidence="10">
    <location>
        <begin position="39"/>
        <end position="58"/>
    </location>
</feature>
<evidence type="ECO:0000313" key="11">
    <source>
        <dbReference type="EMBL" id="MDE45001.1"/>
    </source>
</evidence>
<dbReference type="SUPFAM" id="SSF48264">
    <property type="entry name" value="Cytochrome P450"/>
    <property type="match status" value="1"/>
</dbReference>
<dbReference type="Pfam" id="PF00067">
    <property type="entry name" value="p450"/>
    <property type="match status" value="1"/>
</dbReference>
<dbReference type="PANTHER" id="PTHR24303:SF31">
    <property type="entry name" value="CYTOCHROME P450 307A1-RELATED"/>
    <property type="match status" value="1"/>
</dbReference>
<keyword evidence="7 8" id="KW-0349">Heme</keyword>
<keyword evidence="10" id="KW-1133">Transmembrane helix</keyword>
<protein>
    <submittedName>
        <fullName evidence="11">Cytochrome P450 307a1</fullName>
    </submittedName>
</protein>
<dbReference type="PANTHER" id="PTHR24303">
    <property type="entry name" value="HEME-BINDING MONOOXYGENASE FAMILY"/>
    <property type="match status" value="1"/>
</dbReference>
<evidence type="ECO:0000256" key="1">
    <source>
        <dbReference type="ARBA" id="ARBA00001971"/>
    </source>
</evidence>
<comment type="similarity">
    <text evidence="2 8">Belongs to the cytochrome P450 family.</text>
</comment>
<name>A0A6G1S454_9ACAR</name>
<dbReference type="GO" id="GO:0005506">
    <property type="term" value="F:iron ion binding"/>
    <property type="evidence" value="ECO:0007669"/>
    <property type="project" value="InterPro"/>
</dbReference>
<keyword evidence="3 7" id="KW-0479">Metal-binding</keyword>
<dbReference type="InterPro" id="IPR017972">
    <property type="entry name" value="Cyt_P450_CS"/>
</dbReference>
<proteinExistence type="inferred from homology"/>
<dbReference type="GO" id="GO:0020037">
    <property type="term" value="F:heme binding"/>
    <property type="evidence" value="ECO:0007669"/>
    <property type="project" value="InterPro"/>
</dbReference>
<feature type="binding site" description="axial binding residue" evidence="7">
    <location>
        <position position="538"/>
    </location>
    <ligand>
        <name>heme</name>
        <dbReference type="ChEBI" id="CHEBI:30413"/>
    </ligand>
    <ligandPart>
        <name>Fe</name>
        <dbReference type="ChEBI" id="CHEBI:18248"/>
    </ligandPart>
</feature>
<dbReference type="InterPro" id="IPR001128">
    <property type="entry name" value="Cyt_P450"/>
</dbReference>
<keyword evidence="5 7" id="KW-0408">Iron</keyword>
<evidence type="ECO:0000256" key="4">
    <source>
        <dbReference type="ARBA" id="ARBA00023002"/>
    </source>
</evidence>
<dbReference type="GO" id="GO:0004497">
    <property type="term" value="F:monooxygenase activity"/>
    <property type="evidence" value="ECO:0007669"/>
    <property type="project" value="UniProtKB-KW"/>
</dbReference>
<dbReference type="AlphaFoldDB" id="A0A6G1S454"/>
<feature type="region of interest" description="Disordered" evidence="9">
    <location>
        <begin position="1"/>
        <end position="20"/>
    </location>
</feature>
<organism evidence="11">
    <name type="scientific">Aceria tosichella</name>
    <name type="common">wheat curl mite</name>
    <dbReference type="NCBI Taxonomy" id="561515"/>
    <lineage>
        <taxon>Eukaryota</taxon>
        <taxon>Metazoa</taxon>
        <taxon>Ecdysozoa</taxon>
        <taxon>Arthropoda</taxon>
        <taxon>Chelicerata</taxon>
        <taxon>Arachnida</taxon>
        <taxon>Acari</taxon>
        <taxon>Acariformes</taxon>
        <taxon>Trombidiformes</taxon>
        <taxon>Prostigmata</taxon>
        <taxon>Eupodina</taxon>
        <taxon>Eriophyoidea</taxon>
        <taxon>Eriophyidae</taxon>
        <taxon>Eriophyinae</taxon>
        <taxon>Aceriini</taxon>
        <taxon>Aceria</taxon>
    </lineage>
</organism>
<dbReference type="Gene3D" id="1.10.630.10">
    <property type="entry name" value="Cytochrome P450"/>
    <property type="match status" value="1"/>
</dbReference>
<sequence length="595" mass="68036">MSASDCQQASNTEQQYSLEQSRPLIEAPPASAAIEQHSLFNNFLSTLLYCALIVFLLIKYRRQRKEIAEQKLNIILKNNNLKELPKPVQWPIIGHLHLMRDYHHNPWEGFNAIREQYGDIVSLKMGVHSMVLVSSYELMNEVLIKKGDIFADRPYFPRHNIVFGGDKENSLALCNWSDTHRARRKFCKRGVVPNKLSARNQLLEKIISDYLKKFVGLIKLDQTCINNKNTTTTTAIQDNLEDNHLFTSCCSNMTKNDLLFLTGDIFMRFLCNEQCSHDDKSYAKFNIGCDFIFYDINQCYLLDFMPYLTSFGFGRSYLKQLRDITDYCREFIDDNIFEPRRLKHIQNGSIEQADDDDYLDSIIKEEISNSTTMTLEDYKVGFADLLAGHAAVTNILTRLLGHLSLDEEIQDMIHDEAKQANLSELDHTPPLPVTEAALQEALRLASSPIVPHVAREDTSIGGYYVPKGSAVLFNCYNVNLNPDLWAKPREFNPRRFLRISPNSTNNNEHGQQQAVVVVSPKLNLPKYFIPFSVGQRQCLGYKMVESISIHAAASICLHFKIKANDEQLVRKLLEPKGTVSLNPGDKCFEFKLCAR</sequence>
<dbReference type="EMBL" id="GGYP01000230">
    <property type="protein sequence ID" value="MDE45001.1"/>
    <property type="molecule type" value="Transcribed_RNA"/>
</dbReference>
<dbReference type="InterPro" id="IPR002401">
    <property type="entry name" value="Cyt_P450_E_grp-I"/>
</dbReference>
<evidence type="ECO:0000256" key="6">
    <source>
        <dbReference type="ARBA" id="ARBA00023033"/>
    </source>
</evidence>
<evidence type="ECO:0000256" key="7">
    <source>
        <dbReference type="PIRSR" id="PIRSR602401-1"/>
    </source>
</evidence>
<dbReference type="GO" id="GO:0016705">
    <property type="term" value="F:oxidoreductase activity, acting on paired donors, with incorporation or reduction of molecular oxygen"/>
    <property type="evidence" value="ECO:0007669"/>
    <property type="project" value="InterPro"/>
</dbReference>
<evidence type="ECO:0000256" key="8">
    <source>
        <dbReference type="RuleBase" id="RU000461"/>
    </source>
</evidence>
<accession>A0A6G1S454</accession>
<keyword evidence="10" id="KW-0812">Transmembrane</keyword>
<evidence type="ECO:0000256" key="9">
    <source>
        <dbReference type="SAM" id="MobiDB-lite"/>
    </source>
</evidence>
<keyword evidence="6 8" id="KW-0503">Monooxygenase</keyword>
<gene>
    <name evidence="11" type="primary">spo</name>
    <name evidence="11" type="ORF">g.12946</name>
</gene>
<evidence type="ECO:0000256" key="3">
    <source>
        <dbReference type="ARBA" id="ARBA00022723"/>
    </source>
</evidence>